<dbReference type="AlphaFoldDB" id="A0A2J6Q0T8"/>
<proteinExistence type="predicted"/>
<feature type="domain" description="Nephrocystin 3-like N-terminal" evidence="2">
    <location>
        <begin position="24"/>
        <end position="201"/>
    </location>
</feature>
<dbReference type="InterPro" id="IPR027417">
    <property type="entry name" value="P-loop_NTPase"/>
</dbReference>
<dbReference type="InterPro" id="IPR056884">
    <property type="entry name" value="NPHP3-like_N"/>
</dbReference>
<dbReference type="EMBL" id="KZ613487">
    <property type="protein sequence ID" value="PMD19891.1"/>
    <property type="molecule type" value="Genomic_DNA"/>
</dbReference>
<evidence type="ECO:0000313" key="4">
    <source>
        <dbReference type="Proteomes" id="UP000235672"/>
    </source>
</evidence>
<dbReference type="OrthoDB" id="1658288at2759"/>
<dbReference type="STRING" id="1745343.A0A2J6Q0T8"/>
<feature type="non-terminal residue" evidence="3">
    <location>
        <position position="1"/>
    </location>
</feature>
<feature type="non-terminal residue" evidence="3">
    <location>
        <position position="418"/>
    </location>
</feature>
<dbReference type="Pfam" id="PF24883">
    <property type="entry name" value="NPHP3_N"/>
    <property type="match status" value="1"/>
</dbReference>
<gene>
    <name evidence="3" type="ORF">NA56DRAFT_531000</name>
</gene>
<sequence>ECLRSLAFHEMDARLHGIERANKDTCEWIFETTQFLNWESRVDIASHNGVMWIKGKPGAGKSTLMKRIWLRLRQEANDSILAAFFFHGRGNNPLEKSALGMLRSILYQLLDQNSQLWVAFLPIFLDKKKKHGNDIPWYFGELKSFLVSSAGNLGSNRIWLLIDALDECAIEEVQTVVAMLESLAFSAFESHIALNICLASRHYPQIRMSKADELVVEAQSEHDQDIREYVRNNIFVNDPSIEAEILRKSAHVFLWVELVVKMLNKASVDGRVKAMMQILRHVPDDLDDLYCELLTKGRNPDELRESVYMLQWVLFAKEELRPEKLYFAVLSGTDPENLGPWDQQKEQSSTIQRYITSTSRGLIELLTDVDVSSVQFIHESVRDFLLSVKGLQLLDSSLNQQQVGNSHGRLASCCYSYI</sequence>
<dbReference type="Gene3D" id="3.40.50.300">
    <property type="entry name" value="P-loop containing nucleotide triphosphate hydrolases"/>
    <property type="match status" value="1"/>
</dbReference>
<dbReference type="SUPFAM" id="SSF52540">
    <property type="entry name" value="P-loop containing nucleoside triphosphate hydrolases"/>
    <property type="match status" value="1"/>
</dbReference>
<dbReference type="PANTHER" id="PTHR10039">
    <property type="entry name" value="AMELOGENIN"/>
    <property type="match status" value="1"/>
</dbReference>
<evidence type="ECO:0000313" key="3">
    <source>
        <dbReference type="EMBL" id="PMD19891.1"/>
    </source>
</evidence>
<organism evidence="3 4">
    <name type="scientific">Hyaloscypha hepaticicola</name>
    <dbReference type="NCBI Taxonomy" id="2082293"/>
    <lineage>
        <taxon>Eukaryota</taxon>
        <taxon>Fungi</taxon>
        <taxon>Dikarya</taxon>
        <taxon>Ascomycota</taxon>
        <taxon>Pezizomycotina</taxon>
        <taxon>Leotiomycetes</taxon>
        <taxon>Helotiales</taxon>
        <taxon>Hyaloscyphaceae</taxon>
        <taxon>Hyaloscypha</taxon>
    </lineage>
</organism>
<keyword evidence="4" id="KW-1185">Reference proteome</keyword>
<keyword evidence="1" id="KW-0677">Repeat</keyword>
<reference evidence="3 4" key="1">
    <citation type="submission" date="2016-05" db="EMBL/GenBank/DDBJ databases">
        <title>A degradative enzymes factory behind the ericoid mycorrhizal symbiosis.</title>
        <authorList>
            <consortium name="DOE Joint Genome Institute"/>
            <person name="Martino E."/>
            <person name="Morin E."/>
            <person name="Grelet G."/>
            <person name="Kuo A."/>
            <person name="Kohler A."/>
            <person name="Daghino S."/>
            <person name="Barry K."/>
            <person name="Choi C."/>
            <person name="Cichocki N."/>
            <person name="Clum A."/>
            <person name="Copeland A."/>
            <person name="Hainaut M."/>
            <person name="Haridas S."/>
            <person name="Labutti K."/>
            <person name="Lindquist E."/>
            <person name="Lipzen A."/>
            <person name="Khouja H.-R."/>
            <person name="Murat C."/>
            <person name="Ohm R."/>
            <person name="Olson A."/>
            <person name="Spatafora J."/>
            <person name="Veneault-Fourrey C."/>
            <person name="Henrissat B."/>
            <person name="Grigoriev I."/>
            <person name="Martin F."/>
            <person name="Perotto S."/>
        </authorList>
    </citation>
    <scope>NUCLEOTIDE SEQUENCE [LARGE SCALE GENOMIC DNA]</scope>
    <source>
        <strain evidence="3 4">UAMH 7357</strain>
    </source>
</reference>
<evidence type="ECO:0000259" key="2">
    <source>
        <dbReference type="Pfam" id="PF24883"/>
    </source>
</evidence>
<evidence type="ECO:0000256" key="1">
    <source>
        <dbReference type="ARBA" id="ARBA00022737"/>
    </source>
</evidence>
<protein>
    <recommendedName>
        <fullName evidence="2">Nephrocystin 3-like N-terminal domain-containing protein</fullName>
    </recommendedName>
</protein>
<dbReference type="PANTHER" id="PTHR10039:SF5">
    <property type="entry name" value="NACHT DOMAIN-CONTAINING PROTEIN"/>
    <property type="match status" value="1"/>
</dbReference>
<accession>A0A2J6Q0T8</accession>
<dbReference type="Proteomes" id="UP000235672">
    <property type="component" value="Unassembled WGS sequence"/>
</dbReference>
<name>A0A2J6Q0T8_9HELO</name>